<feature type="compositionally biased region" description="Basic residues" evidence="1">
    <location>
        <begin position="49"/>
        <end position="59"/>
    </location>
</feature>
<evidence type="ECO:0000313" key="4">
    <source>
        <dbReference type="Proteomes" id="UP001499990"/>
    </source>
</evidence>
<accession>A0ABP6S4D4</accession>
<evidence type="ECO:0000313" key="2">
    <source>
        <dbReference type="EMBL" id="GAA3367257.1"/>
    </source>
</evidence>
<sequence length="120" mass="12960">MTVGRRPPVPRESLPVQAAQGFRPASGGAGAVVARSSIRGGIRRVGRRLLRPPGRHRPTRTREDVRGLAHSAGREPVIRGGGLRRGRDVIRTIVRRDIAGSADWIKFAATDGFGRPSDEP</sequence>
<gene>
    <name evidence="2" type="ORF">GCM10020367_00770</name>
    <name evidence="3" type="ORF">GCM10020367_68070</name>
</gene>
<keyword evidence="4" id="KW-1185">Reference proteome</keyword>
<evidence type="ECO:0000256" key="1">
    <source>
        <dbReference type="SAM" id="MobiDB-lite"/>
    </source>
</evidence>
<proteinExistence type="predicted"/>
<dbReference type="Gene3D" id="3.20.20.140">
    <property type="entry name" value="Metal-dependent hydrolases"/>
    <property type="match status" value="1"/>
</dbReference>
<name>A0ABP6S4D4_9ACTN</name>
<feature type="compositionally biased region" description="Basic and acidic residues" evidence="1">
    <location>
        <begin position="60"/>
        <end position="77"/>
    </location>
</feature>
<dbReference type="Proteomes" id="UP001499990">
    <property type="component" value="Unassembled WGS sequence"/>
</dbReference>
<organism evidence="2 4">
    <name type="scientific">Streptomyces sannanensis</name>
    <dbReference type="NCBI Taxonomy" id="285536"/>
    <lineage>
        <taxon>Bacteria</taxon>
        <taxon>Bacillati</taxon>
        <taxon>Actinomycetota</taxon>
        <taxon>Actinomycetes</taxon>
        <taxon>Kitasatosporales</taxon>
        <taxon>Streptomycetaceae</taxon>
        <taxon>Streptomyces</taxon>
    </lineage>
</organism>
<reference evidence="2" key="3">
    <citation type="submission" date="2023-12" db="EMBL/GenBank/DDBJ databases">
        <authorList>
            <person name="Sun Q."/>
            <person name="Inoue M."/>
        </authorList>
    </citation>
    <scope>NUCLEOTIDE SEQUENCE</scope>
    <source>
        <strain evidence="2">JCM 9651</strain>
    </source>
</reference>
<feature type="region of interest" description="Disordered" evidence="1">
    <location>
        <begin position="49"/>
        <end position="80"/>
    </location>
</feature>
<protein>
    <submittedName>
        <fullName evidence="2">Uncharacterized protein</fullName>
    </submittedName>
</protein>
<reference evidence="2" key="1">
    <citation type="journal article" date="2014" name="Int. J. Syst. Evol. Microbiol.">
        <title>Complete genome of a new Firmicutes species belonging to the dominant human colonic microbiota ('Ruminococcus bicirculans') reveals two chromosomes and a selective capacity to utilize plant glucans.</title>
        <authorList>
            <consortium name="NISC Comparative Sequencing Program"/>
            <person name="Wegmann U."/>
            <person name="Louis P."/>
            <person name="Goesmann A."/>
            <person name="Henrissat B."/>
            <person name="Duncan S.H."/>
            <person name="Flint H.J."/>
        </authorList>
    </citation>
    <scope>NUCLEOTIDE SEQUENCE</scope>
    <source>
        <strain evidence="2">JCM 9651</strain>
    </source>
</reference>
<evidence type="ECO:0000313" key="3">
    <source>
        <dbReference type="EMBL" id="GAA3380442.1"/>
    </source>
</evidence>
<comment type="caution">
    <text evidence="2">The sequence shown here is derived from an EMBL/GenBank/DDBJ whole genome shotgun (WGS) entry which is preliminary data.</text>
</comment>
<reference evidence="4" key="2">
    <citation type="journal article" date="2019" name="Int. J. Syst. Evol. Microbiol.">
        <title>The Global Catalogue of Microorganisms (GCM) 10K type strain sequencing project: providing services to taxonomists for standard genome sequencing and annotation.</title>
        <authorList>
            <consortium name="The Broad Institute Genomics Platform"/>
            <consortium name="The Broad Institute Genome Sequencing Center for Infectious Disease"/>
            <person name="Wu L."/>
            <person name="Ma J."/>
        </authorList>
    </citation>
    <scope>NUCLEOTIDE SEQUENCE [LARGE SCALE GENOMIC DNA]</scope>
    <source>
        <strain evidence="4">JCM 9651</strain>
    </source>
</reference>
<dbReference type="EMBL" id="BAAAYL010000001">
    <property type="protein sequence ID" value="GAA3380442.1"/>
    <property type="molecule type" value="Genomic_DNA"/>
</dbReference>
<dbReference type="EMBL" id="BAAAYL010000001">
    <property type="protein sequence ID" value="GAA3367257.1"/>
    <property type="molecule type" value="Genomic_DNA"/>
</dbReference>